<gene>
    <name evidence="1" type="ORF">FSP39_017510</name>
</gene>
<evidence type="ECO:0000313" key="2">
    <source>
        <dbReference type="Proteomes" id="UP001186944"/>
    </source>
</evidence>
<evidence type="ECO:0000313" key="1">
    <source>
        <dbReference type="EMBL" id="KAK3095678.1"/>
    </source>
</evidence>
<name>A0AA88Y0Y1_PINIB</name>
<dbReference type="EMBL" id="VSWD01000008">
    <property type="protein sequence ID" value="KAK3095678.1"/>
    <property type="molecule type" value="Genomic_DNA"/>
</dbReference>
<proteinExistence type="predicted"/>
<accession>A0AA88Y0Y1</accession>
<comment type="caution">
    <text evidence="1">The sequence shown here is derived from an EMBL/GenBank/DDBJ whole genome shotgun (WGS) entry which is preliminary data.</text>
</comment>
<organism evidence="1 2">
    <name type="scientific">Pinctada imbricata</name>
    <name type="common">Atlantic pearl-oyster</name>
    <name type="synonym">Pinctada martensii</name>
    <dbReference type="NCBI Taxonomy" id="66713"/>
    <lineage>
        <taxon>Eukaryota</taxon>
        <taxon>Metazoa</taxon>
        <taxon>Spiralia</taxon>
        <taxon>Lophotrochozoa</taxon>
        <taxon>Mollusca</taxon>
        <taxon>Bivalvia</taxon>
        <taxon>Autobranchia</taxon>
        <taxon>Pteriomorphia</taxon>
        <taxon>Pterioida</taxon>
        <taxon>Pterioidea</taxon>
        <taxon>Pteriidae</taxon>
        <taxon>Pinctada</taxon>
    </lineage>
</organism>
<keyword evidence="2" id="KW-1185">Reference proteome</keyword>
<dbReference type="Proteomes" id="UP001186944">
    <property type="component" value="Unassembled WGS sequence"/>
</dbReference>
<protein>
    <submittedName>
        <fullName evidence="1">Uncharacterized protein</fullName>
    </submittedName>
</protein>
<reference evidence="1" key="1">
    <citation type="submission" date="2019-08" db="EMBL/GenBank/DDBJ databases">
        <title>The improved chromosome-level genome for the pearl oyster Pinctada fucata martensii using PacBio sequencing and Hi-C.</title>
        <authorList>
            <person name="Zheng Z."/>
        </authorList>
    </citation>
    <scope>NUCLEOTIDE SEQUENCE</scope>
    <source>
        <strain evidence="1">ZZ-2019</strain>
        <tissue evidence="1">Adductor muscle</tissue>
    </source>
</reference>
<dbReference type="AlphaFoldDB" id="A0AA88Y0Y1"/>
<sequence>MHFVYFQLPGGLIVKEKISSSIRIYNTARQHLNSKQWALHSDVHGSRGKDKSHMFVSDVLREAGLNAPSARPWFYGYAPIPSSEWGNRHSPIIHAHNCYHSVSVPILGDIVAFPNPRGHTHVGIVSPRGHFICTSDKKIIEMKIPTNIKRLFWRYKDINLNEDSENYDWD</sequence>